<evidence type="ECO:0000256" key="1">
    <source>
        <dbReference type="SAM" id="Phobius"/>
    </source>
</evidence>
<evidence type="ECO:0000313" key="4">
    <source>
        <dbReference type="Proteomes" id="UP000290408"/>
    </source>
</evidence>
<keyword evidence="4" id="KW-1185">Reference proteome</keyword>
<feature type="transmembrane region" description="Helical" evidence="1">
    <location>
        <begin position="67"/>
        <end position="90"/>
    </location>
</feature>
<dbReference type="Gene3D" id="1.20.144.10">
    <property type="entry name" value="Phosphatidic acid phosphatase type 2/haloperoxidase"/>
    <property type="match status" value="1"/>
</dbReference>
<dbReference type="OrthoDB" id="5149149at2"/>
<dbReference type="EMBL" id="CP036164">
    <property type="protein sequence ID" value="QBF45279.1"/>
    <property type="molecule type" value="Genomic_DNA"/>
</dbReference>
<feature type="transmembrane region" description="Helical" evidence="1">
    <location>
        <begin position="25"/>
        <end position="47"/>
    </location>
</feature>
<accession>A0A4P6MQR7</accession>
<reference evidence="3 4" key="1">
    <citation type="submission" date="2019-02" db="EMBL/GenBank/DDBJ databases">
        <title>Genomic data mining of an Antarctic deep-sea actinobacterium, Janibacterlimosus P3-3-X1.</title>
        <authorList>
            <person name="Liao L."/>
            <person name="Chen B."/>
        </authorList>
    </citation>
    <scope>NUCLEOTIDE SEQUENCE [LARGE SCALE GENOMIC DNA]</scope>
    <source>
        <strain evidence="3 4">P3-3-X1</strain>
    </source>
</reference>
<organism evidence="3 4">
    <name type="scientific">Janibacter limosus</name>
    <dbReference type="NCBI Taxonomy" id="53458"/>
    <lineage>
        <taxon>Bacteria</taxon>
        <taxon>Bacillati</taxon>
        <taxon>Actinomycetota</taxon>
        <taxon>Actinomycetes</taxon>
        <taxon>Micrococcales</taxon>
        <taxon>Intrasporangiaceae</taxon>
        <taxon>Janibacter</taxon>
    </lineage>
</organism>
<name>A0A4P6MQR7_9MICO</name>
<sequence>MARGRAVHDDGPDGRGCRRLDGRSALAAVVVLLGLYGVAVLTVPGQWLDDQIFGWVQRPPYGPLRDVLPTAARVVLPFAMLIALVLVAGWRLAVGRWAVVAGALLVPLVSIPLARWLRVSLPRPDHGYSYVDNTMPSTHATVVVAAVVAVAMMWPSQRPAWLGWCLGGVVAVACLGNVVGHAHRPSDVLASVLLVIAVAGVVRGLSARLARRDRGW</sequence>
<protein>
    <submittedName>
        <fullName evidence="3">Phosphatase PAP2 family protein</fullName>
    </submittedName>
</protein>
<dbReference type="InterPro" id="IPR036938">
    <property type="entry name" value="PAP2/HPO_sf"/>
</dbReference>
<dbReference type="Pfam" id="PF01569">
    <property type="entry name" value="PAP2"/>
    <property type="match status" value="1"/>
</dbReference>
<keyword evidence="1" id="KW-1133">Transmembrane helix</keyword>
<dbReference type="KEGG" id="jli:EXU32_02745"/>
<proteinExistence type="predicted"/>
<evidence type="ECO:0000259" key="2">
    <source>
        <dbReference type="Pfam" id="PF01569"/>
    </source>
</evidence>
<feature type="transmembrane region" description="Helical" evidence="1">
    <location>
        <begin position="188"/>
        <end position="206"/>
    </location>
</feature>
<feature type="transmembrane region" description="Helical" evidence="1">
    <location>
        <begin position="161"/>
        <end position="182"/>
    </location>
</feature>
<keyword evidence="1" id="KW-0812">Transmembrane</keyword>
<dbReference type="SUPFAM" id="SSF48317">
    <property type="entry name" value="Acid phosphatase/Vanadium-dependent haloperoxidase"/>
    <property type="match status" value="1"/>
</dbReference>
<evidence type="ECO:0000313" key="3">
    <source>
        <dbReference type="EMBL" id="QBF45279.1"/>
    </source>
</evidence>
<dbReference type="Proteomes" id="UP000290408">
    <property type="component" value="Chromosome"/>
</dbReference>
<gene>
    <name evidence="3" type="ORF">EXU32_02745</name>
</gene>
<dbReference type="InterPro" id="IPR000326">
    <property type="entry name" value="PAP2/HPO"/>
</dbReference>
<dbReference type="AlphaFoldDB" id="A0A4P6MQR7"/>
<feature type="transmembrane region" description="Helical" evidence="1">
    <location>
        <begin position="137"/>
        <end position="154"/>
    </location>
</feature>
<feature type="domain" description="Phosphatidic acid phosphatase type 2/haloperoxidase" evidence="2">
    <location>
        <begin position="130"/>
        <end position="203"/>
    </location>
</feature>
<keyword evidence="1" id="KW-0472">Membrane</keyword>
<feature type="transmembrane region" description="Helical" evidence="1">
    <location>
        <begin position="97"/>
        <end position="117"/>
    </location>
</feature>